<feature type="transmembrane region" description="Helical" evidence="8">
    <location>
        <begin position="299"/>
        <end position="319"/>
    </location>
</feature>
<dbReference type="AlphaFoldDB" id="A0A4D7B3Z3"/>
<evidence type="ECO:0000256" key="2">
    <source>
        <dbReference type="ARBA" id="ARBA00022475"/>
    </source>
</evidence>
<keyword evidence="6 8" id="KW-1133">Transmembrane helix</keyword>
<reference evidence="10 11" key="1">
    <citation type="submission" date="2019-04" db="EMBL/GenBank/DDBJ databases">
        <title>Phreatobacter aquaticus sp. nov.</title>
        <authorList>
            <person name="Choi A."/>
        </authorList>
    </citation>
    <scope>NUCLEOTIDE SEQUENCE [LARGE SCALE GENOMIC DNA]</scope>
    <source>
        <strain evidence="10 11">KCTC 52518</strain>
    </source>
</reference>
<dbReference type="OrthoDB" id="9811222at2"/>
<feature type="transmembrane region" description="Helical" evidence="8">
    <location>
        <begin position="174"/>
        <end position="205"/>
    </location>
</feature>
<evidence type="ECO:0000259" key="9">
    <source>
        <dbReference type="Pfam" id="PF13231"/>
    </source>
</evidence>
<keyword evidence="5 8" id="KW-0812">Transmembrane</keyword>
<gene>
    <name evidence="10" type="ORF">E8M01_00425</name>
</gene>
<dbReference type="GO" id="GO:0005886">
    <property type="term" value="C:plasma membrane"/>
    <property type="evidence" value="ECO:0007669"/>
    <property type="project" value="UniProtKB-SubCell"/>
</dbReference>
<name>A0A4D7B3Z3_9HYPH</name>
<evidence type="ECO:0000313" key="11">
    <source>
        <dbReference type="Proteomes" id="UP000298781"/>
    </source>
</evidence>
<protein>
    <submittedName>
        <fullName evidence="10">Glycosyltransferase family 39 protein</fullName>
    </submittedName>
</protein>
<evidence type="ECO:0000256" key="7">
    <source>
        <dbReference type="ARBA" id="ARBA00023136"/>
    </source>
</evidence>
<dbReference type="RefSeq" id="WP_136958305.1">
    <property type="nucleotide sequence ID" value="NZ_CP039690.1"/>
</dbReference>
<evidence type="ECO:0000256" key="8">
    <source>
        <dbReference type="SAM" id="Phobius"/>
    </source>
</evidence>
<dbReference type="Proteomes" id="UP000298781">
    <property type="component" value="Chromosome"/>
</dbReference>
<evidence type="ECO:0000256" key="6">
    <source>
        <dbReference type="ARBA" id="ARBA00022989"/>
    </source>
</evidence>
<feature type="transmembrane region" description="Helical" evidence="8">
    <location>
        <begin position="20"/>
        <end position="44"/>
    </location>
</feature>
<feature type="transmembrane region" description="Helical" evidence="8">
    <location>
        <begin position="265"/>
        <end position="287"/>
    </location>
</feature>
<dbReference type="Pfam" id="PF13231">
    <property type="entry name" value="PMT_2"/>
    <property type="match status" value="1"/>
</dbReference>
<feature type="domain" description="Glycosyltransferase RgtA/B/C/D-like" evidence="9">
    <location>
        <begin position="74"/>
        <end position="235"/>
    </location>
</feature>
<feature type="transmembrane region" description="Helical" evidence="8">
    <location>
        <begin position="325"/>
        <end position="345"/>
    </location>
</feature>
<feature type="transmembrane region" description="Helical" evidence="8">
    <location>
        <begin position="217"/>
        <end position="238"/>
    </location>
</feature>
<dbReference type="EMBL" id="CP039690">
    <property type="protein sequence ID" value="QCI62842.1"/>
    <property type="molecule type" value="Genomic_DNA"/>
</dbReference>
<feature type="transmembrane region" description="Helical" evidence="8">
    <location>
        <begin position="357"/>
        <end position="379"/>
    </location>
</feature>
<keyword evidence="2" id="KW-1003">Cell membrane</keyword>
<keyword evidence="4 10" id="KW-0808">Transferase</keyword>
<dbReference type="InterPro" id="IPR038731">
    <property type="entry name" value="RgtA/B/C-like"/>
</dbReference>
<dbReference type="InterPro" id="IPR050297">
    <property type="entry name" value="LipidA_mod_glycosyltrf_83"/>
</dbReference>
<keyword evidence="7 8" id="KW-0472">Membrane</keyword>
<feature type="transmembrane region" description="Helical" evidence="8">
    <location>
        <begin position="123"/>
        <end position="145"/>
    </location>
</feature>
<dbReference type="KEGG" id="pstg:E8M01_00425"/>
<sequence>MLPHQPLSGAADPSPFGPRPLGAGSLGAGSLGAVLALVAVLTLIRLWAAGRLGLAADETYYWIWSKHLSFGYFDHPPAVALLIRASTAVFGDTAFGVRWLSVLLGAAASLGVWRLVIRLTDDHVAALAGAGLVQATLFLGAGAMLVTPDTPLVLFWTIALLALAELWRTGQGAWWLAVGLAVGLAFISKYSAVFLGLGILIWLAWVPELRRWFTSPWPYAGGLACLAVMAPVVAWNLMQGGASLTKQFGRAVPQAFDPRFVPEFFAGQAALLTPLVGILVLYGLFVVLGRAWREREAGATLIVATTVPLILYLLWYGLFGRVQGNWTACLLPASIAAAVIGVRAFPAQGVLAAILRVSLRFSIVVGVGLGLFVVAHAVWRIVPLTPDPTAQLFGWRDAVAGIERAAAEKGAGTIGTASYTMTGELRFHGSGQPPVVQLNERLRFAMEPAPDVARLRTRPILVVAESRRDGEVHAALGRRFRHVARAGSVERHWRAPLWSFAAGSYVDTLSLFLVADPIGEGFPDIGTPY</sequence>
<evidence type="ECO:0000256" key="4">
    <source>
        <dbReference type="ARBA" id="ARBA00022679"/>
    </source>
</evidence>
<keyword evidence="3" id="KW-0328">Glycosyltransferase</keyword>
<feature type="transmembrane region" description="Helical" evidence="8">
    <location>
        <begin position="99"/>
        <end position="117"/>
    </location>
</feature>
<keyword evidence="11" id="KW-1185">Reference proteome</keyword>
<evidence type="ECO:0000256" key="1">
    <source>
        <dbReference type="ARBA" id="ARBA00004651"/>
    </source>
</evidence>
<dbReference type="GO" id="GO:0009103">
    <property type="term" value="P:lipopolysaccharide biosynthetic process"/>
    <property type="evidence" value="ECO:0007669"/>
    <property type="project" value="UniProtKB-ARBA"/>
</dbReference>
<proteinExistence type="predicted"/>
<evidence type="ECO:0000256" key="3">
    <source>
        <dbReference type="ARBA" id="ARBA00022676"/>
    </source>
</evidence>
<dbReference type="PANTHER" id="PTHR33908:SF11">
    <property type="entry name" value="MEMBRANE PROTEIN"/>
    <property type="match status" value="1"/>
</dbReference>
<dbReference type="GO" id="GO:0016763">
    <property type="term" value="F:pentosyltransferase activity"/>
    <property type="evidence" value="ECO:0007669"/>
    <property type="project" value="TreeGrafter"/>
</dbReference>
<organism evidence="10 11">
    <name type="scientific">Phreatobacter stygius</name>
    <dbReference type="NCBI Taxonomy" id="1940610"/>
    <lineage>
        <taxon>Bacteria</taxon>
        <taxon>Pseudomonadati</taxon>
        <taxon>Pseudomonadota</taxon>
        <taxon>Alphaproteobacteria</taxon>
        <taxon>Hyphomicrobiales</taxon>
        <taxon>Phreatobacteraceae</taxon>
        <taxon>Phreatobacter</taxon>
    </lineage>
</organism>
<evidence type="ECO:0000256" key="5">
    <source>
        <dbReference type="ARBA" id="ARBA00022692"/>
    </source>
</evidence>
<dbReference type="PANTHER" id="PTHR33908">
    <property type="entry name" value="MANNOSYLTRANSFERASE YKCB-RELATED"/>
    <property type="match status" value="1"/>
</dbReference>
<comment type="subcellular location">
    <subcellularLocation>
        <location evidence="1">Cell membrane</location>
        <topology evidence="1">Multi-pass membrane protein</topology>
    </subcellularLocation>
</comment>
<accession>A0A4D7B3Z3</accession>
<evidence type="ECO:0000313" key="10">
    <source>
        <dbReference type="EMBL" id="QCI62842.1"/>
    </source>
</evidence>